<evidence type="ECO:0000313" key="7">
    <source>
        <dbReference type="Proteomes" id="UP000075787"/>
    </source>
</evidence>
<dbReference type="RefSeq" id="WP_062761323.1">
    <property type="nucleotide sequence ID" value="NZ_CP121045.1"/>
</dbReference>
<keyword evidence="3" id="KW-0804">Transcription</keyword>
<dbReference type="InterPro" id="IPR050109">
    <property type="entry name" value="HTH-type_TetR-like_transc_reg"/>
</dbReference>
<dbReference type="Proteomes" id="UP000075787">
    <property type="component" value="Unassembled WGS sequence"/>
</dbReference>
<dbReference type="PANTHER" id="PTHR30055">
    <property type="entry name" value="HTH-TYPE TRANSCRIPTIONAL REGULATOR RUTR"/>
    <property type="match status" value="1"/>
</dbReference>
<dbReference type="EMBL" id="LPZR01000010">
    <property type="protein sequence ID" value="KYO57644.1"/>
    <property type="molecule type" value="Genomic_DNA"/>
</dbReference>
<evidence type="ECO:0000259" key="5">
    <source>
        <dbReference type="PROSITE" id="PS50977"/>
    </source>
</evidence>
<dbReference type="GO" id="GO:0003700">
    <property type="term" value="F:DNA-binding transcription factor activity"/>
    <property type="evidence" value="ECO:0007669"/>
    <property type="project" value="TreeGrafter"/>
</dbReference>
<dbReference type="PRINTS" id="PR00455">
    <property type="entry name" value="HTHTETR"/>
</dbReference>
<dbReference type="SUPFAM" id="SSF46689">
    <property type="entry name" value="Homeodomain-like"/>
    <property type="match status" value="1"/>
</dbReference>
<evidence type="ECO:0000256" key="3">
    <source>
        <dbReference type="ARBA" id="ARBA00023163"/>
    </source>
</evidence>
<gene>
    <name evidence="6" type="ORF">AUP44_19315</name>
</gene>
<sequence>MRLPARDRRERLARAAADLFHERGYDAVSLRDIAARAGVPAGAVFYHFPTKAALATAAADAQLNRAEEILARAAEGRSPEERLTIIATGLADGAPLAARHGCPIQRLARDLANGGEAERAARETCIRAATLLRTSVAAELTAGGIDADRADIAARDFTARWAGSAVLAFLAGDPAPMTDGIAEALNDLRTLLSSGSR</sequence>
<dbReference type="SUPFAM" id="SSF48498">
    <property type="entry name" value="Tetracyclin repressor-like, C-terminal domain"/>
    <property type="match status" value="1"/>
</dbReference>
<accession>A0A162LZJ8</accession>
<evidence type="ECO:0000313" key="6">
    <source>
        <dbReference type="EMBL" id="KYO57644.1"/>
    </source>
</evidence>
<dbReference type="InterPro" id="IPR009057">
    <property type="entry name" value="Homeodomain-like_sf"/>
</dbReference>
<reference evidence="6 7" key="1">
    <citation type="submission" date="2015-12" db="EMBL/GenBank/DDBJ databases">
        <title>Genome sequence of Tistrella mobilis MCCC 1A02139.</title>
        <authorList>
            <person name="Lu L."/>
            <person name="Lai Q."/>
            <person name="Shao Z."/>
            <person name="Qian P."/>
        </authorList>
    </citation>
    <scope>NUCLEOTIDE SEQUENCE [LARGE SCALE GENOMIC DNA]</scope>
    <source>
        <strain evidence="6 7">MCCC 1A02139</strain>
    </source>
</reference>
<dbReference type="Pfam" id="PF00440">
    <property type="entry name" value="TetR_N"/>
    <property type="match status" value="1"/>
</dbReference>
<evidence type="ECO:0000256" key="2">
    <source>
        <dbReference type="ARBA" id="ARBA00023125"/>
    </source>
</evidence>
<feature type="DNA-binding region" description="H-T-H motif" evidence="4">
    <location>
        <begin position="29"/>
        <end position="48"/>
    </location>
</feature>
<protein>
    <recommendedName>
        <fullName evidence="5">HTH tetR-type domain-containing protein</fullName>
    </recommendedName>
</protein>
<feature type="domain" description="HTH tetR-type" evidence="5">
    <location>
        <begin position="6"/>
        <end position="66"/>
    </location>
</feature>
<dbReference type="PANTHER" id="PTHR30055:SF234">
    <property type="entry name" value="HTH-TYPE TRANSCRIPTIONAL REGULATOR BETI"/>
    <property type="match status" value="1"/>
</dbReference>
<name>A0A162LZJ8_9PROT</name>
<dbReference type="AlphaFoldDB" id="A0A162LZJ8"/>
<dbReference type="GO" id="GO:0000976">
    <property type="term" value="F:transcription cis-regulatory region binding"/>
    <property type="evidence" value="ECO:0007669"/>
    <property type="project" value="TreeGrafter"/>
</dbReference>
<dbReference type="GeneID" id="97242022"/>
<keyword evidence="2 4" id="KW-0238">DNA-binding</keyword>
<proteinExistence type="predicted"/>
<organism evidence="6 7">
    <name type="scientific">Tistrella mobilis</name>
    <dbReference type="NCBI Taxonomy" id="171437"/>
    <lineage>
        <taxon>Bacteria</taxon>
        <taxon>Pseudomonadati</taxon>
        <taxon>Pseudomonadota</taxon>
        <taxon>Alphaproteobacteria</taxon>
        <taxon>Geminicoccales</taxon>
        <taxon>Geminicoccaceae</taxon>
        <taxon>Tistrella</taxon>
    </lineage>
</organism>
<dbReference type="InterPro" id="IPR001647">
    <property type="entry name" value="HTH_TetR"/>
</dbReference>
<evidence type="ECO:0000256" key="1">
    <source>
        <dbReference type="ARBA" id="ARBA00023015"/>
    </source>
</evidence>
<keyword evidence="1" id="KW-0805">Transcription regulation</keyword>
<dbReference type="Gene3D" id="1.10.357.10">
    <property type="entry name" value="Tetracycline Repressor, domain 2"/>
    <property type="match status" value="1"/>
</dbReference>
<dbReference type="InterPro" id="IPR036271">
    <property type="entry name" value="Tet_transcr_reg_TetR-rel_C_sf"/>
</dbReference>
<dbReference type="OrthoDB" id="9811084at2"/>
<comment type="caution">
    <text evidence="6">The sequence shown here is derived from an EMBL/GenBank/DDBJ whole genome shotgun (WGS) entry which is preliminary data.</text>
</comment>
<evidence type="ECO:0000256" key="4">
    <source>
        <dbReference type="PROSITE-ProRule" id="PRU00335"/>
    </source>
</evidence>
<dbReference type="PROSITE" id="PS50977">
    <property type="entry name" value="HTH_TETR_2"/>
    <property type="match status" value="1"/>
</dbReference>